<feature type="compositionally biased region" description="Basic and acidic residues" evidence="1">
    <location>
        <begin position="160"/>
        <end position="177"/>
    </location>
</feature>
<feature type="region of interest" description="Disordered" evidence="1">
    <location>
        <begin position="61"/>
        <end position="116"/>
    </location>
</feature>
<reference evidence="2" key="1">
    <citation type="journal article" date="2021" name="Front. Microbiol.">
        <title>Comprehensive Comparative Genomics and Phenotyping of Methylobacterium Species.</title>
        <authorList>
            <person name="Alessa O."/>
            <person name="Ogura Y."/>
            <person name="Fujitani Y."/>
            <person name="Takami H."/>
            <person name="Hayashi T."/>
            <person name="Sahin N."/>
            <person name="Tani A."/>
        </authorList>
    </citation>
    <scope>NUCLEOTIDE SEQUENCE</scope>
    <source>
        <strain evidence="2">NBRC 15689</strain>
    </source>
</reference>
<reference evidence="2" key="2">
    <citation type="submission" date="2021-08" db="EMBL/GenBank/DDBJ databases">
        <authorList>
            <person name="Tani A."/>
            <person name="Ola A."/>
            <person name="Ogura Y."/>
            <person name="Katsura K."/>
            <person name="Hayashi T."/>
        </authorList>
    </citation>
    <scope>NUCLEOTIDE SEQUENCE</scope>
    <source>
        <strain evidence="2">NBRC 15689</strain>
    </source>
</reference>
<sequence length="221" mass="23546">MGGKRKLGSAALGTLLVAFGATALPGLARAAEGEFMRDTLSNLGLIEPERPAITYRERAPLAMPPKLNGTALPPPQVRETSPQWPKDPEISRRERAAVEAKKPVVRGAQGRMNDNNETLSVYEMDAGRKAGAGALNGPAGRPGDGDTRESTWLDPLKLFTGEERTEPSIVEPSRDMLTDPPNGYRKAPVKVVAPQGGPVGGPISDNAEADPRAYMRSQSGR</sequence>
<dbReference type="EMBL" id="BPQV01000001">
    <property type="protein sequence ID" value="GJE25522.1"/>
    <property type="molecule type" value="Genomic_DNA"/>
</dbReference>
<dbReference type="RefSeq" id="WP_238309462.1">
    <property type="nucleotide sequence ID" value="NZ_BPQV01000001.1"/>
</dbReference>
<accession>A0ABQ4T608</accession>
<keyword evidence="3" id="KW-1185">Reference proteome</keyword>
<feature type="region of interest" description="Disordered" evidence="1">
    <location>
        <begin position="131"/>
        <end position="221"/>
    </location>
</feature>
<protein>
    <submittedName>
        <fullName evidence="2">Uncharacterized protein</fullName>
    </submittedName>
</protein>
<gene>
    <name evidence="2" type="ORF">LKMONMHP_0360</name>
</gene>
<organism evidence="2 3">
    <name type="scientific">Methylobacterium organophilum</name>
    <dbReference type="NCBI Taxonomy" id="410"/>
    <lineage>
        <taxon>Bacteria</taxon>
        <taxon>Pseudomonadati</taxon>
        <taxon>Pseudomonadota</taxon>
        <taxon>Alphaproteobacteria</taxon>
        <taxon>Hyphomicrobiales</taxon>
        <taxon>Methylobacteriaceae</taxon>
        <taxon>Methylobacterium</taxon>
    </lineage>
</organism>
<proteinExistence type="predicted"/>
<feature type="compositionally biased region" description="Basic and acidic residues" evidence="1">
    <location>
        <begin position="86"/>
        <end position="102"/>
    </location>
</feature>
<comment type="caution">
    <text evidence="2">The sequence shown here is derived from an EMBL/GenBank/DDBJ whole genome shotgun (WGS) entry which is preliminary data.</text>
</comment>
<name>A0ABQ4T608_METOR</name>
<dbReference type="Proteomes" id="UP001055156">
    <property type="component" value="Unassembled WGS sequence"/>
</dbReference>
<evidence type="ECO:0000313" key="2">
    <source>
        <dbReference type="EMBL" id="GJE25522.1"/>
    </source>
</evidence>
<evidence type="ECO:0000256" key="1">
    <source>
        <dbReference type="SAM" id="MobiDB-lite"/>
    </source>
</evidence>
<evidence type="ECO:0000313" key="3">
    <source>
        <dbReference type="Proteomes" id="UP001055156"/>
    </source>
</evidence>